<protein>
    <submittedName>
        <fullName evidence="7">Cytochrome c</fullName>
    </submittedName>
</protein>
<keyword evidence="8" id="KW-1185">Reference proteome</keyword>
<organism evidence="7 8">
    <name type="scientific">Actomonas aquatica</name>
    <dbReference type="NCBI Taxonomy" id="2866162"/>
    <lineage>
        <taxon>Bacteria</taxon>
        <taxon>Pseudomonadati</taxon>
        <taxon>Verrucomicrobiota</taxon>
        <taxon>Opitutia</taxon>
        <taxon>Opitutales</taxon>
        <taxon>Opitutaceae</taxon>
        <taxon>Actomonas</taxon>
    </lineage>
</organism>
<evidence type="ECO:0000256" key="2">
    <source>
        <dbReference type="ARBA" id="ARBA00022723"/>
    </source>
</evidence>
<dbReference type="PROSITE" id="PS51007">
    <property type="entry name" value="CYTC"/>
    <property type="match status" value="1"/>
</dbReference>
<dbReference type="SUPFAM" id="SSF46626">
    <property type="entry name" value="Cytochrome c"/>
    <property type="match status" value="1"/>
</dbReference>
<feature type="domain" description="Cytochrome c" evidence="6">
    <location>
        <begin position="100"/>
        <end position="190"/>
    </location>
</feature>
<proteinExistence type="predicted"/>
<keyword evidence="5" id="KW-1133">Transmembrane helix</keyword>
<gene>
    <name evidence="7" type="ORF">K1X11_006085</name>
</gene>
<reference evidence="7 8" key="1">
    <citation type="submission" date="2023-12" db="EMBL/GenBank/DDBJ databases">
        <title>Description of an unclassified Opitutus bacterium of Verrucomicrobiota.</title>
        <authorList>
            <person name="Zhang D.-F."/>
        </authorList>
    </citation>
    <scope>NUCLEOTIDE SEQUENCE [LARGE SCALE GENOMIC DNA]</scope>
    <source>
        <strain evidence="7 8">WL0086</strain>
    </source>
</reference>
<keyword evidence="3 4" id="KW-0408">Iron</keyword>
<evidence type="ECO:0000256" key="4">
    <source>
        <dbReference type="PROSITE-ProRule" id="PRU00433"/>
    </source>
</evidence>
<keyword evidence="5" id="KW-0472">Membrane</keyword>
<dbReference type="EMBL" id="CP139781">
    <property type="protein sequence ID" value="WRQ88968.1"/>
    <property type="molecule type" value="Genomic_DNA"/>
</dbReference>
<dbReference type="InterPro" id="IPR051459">
    <property type="entry name" value="Cytochrome_c-type_DH"/>
</dbReference>
<dbReference type="Pfam" id="PF00034">
    <property type="entry name" value="Cytochrom_C"/>
    <property type="match status" value="1"/>
</dbReference>
<keyword evidence="1 4" id="KW-0349">Heme</keyword>
<dbReference type="RefSeq" id="WP_221030846.1">
    <property type="nucleotide sequence ID" value="NZ_CP139781.1"/>
</dbReference>
<dbReference type="Proteomes" id="UP000738431">
    <property type="component" value="Chromosome"/>
</dbReference>
<dbReference type="PANTHER" id="PTHR35008:SF4">
    <property type="entry name" value="BLL4482 PROTEIN"/>
    <property type="match status" value="1"/>
</dbReference>
<accession>A0ABZ1CBV0</accession>
<sequence length="229" mass="25285">MSQDNFKKSDPKIEQAAASDEQIQNLHSVLLREKSEPSEGYTPMPLFLLGFVSAMIFIVSIYFIHHRGGLTEGIHEAALIYDPLFDPKTDGGAQVVQEVDPLVMGKRLYTQVCATCHQVNGQGLPGAFPPLAESEWVLGSEERLVRILVHGLAGPVEVRGNTYNGNMPAFGQGSSYNWTDERISYVLTYIRSEWGNEAEPISPEQVTAIREADGSRSTQYSAEELLAIQ</sequence>
<name>A0ABZ1CBV0_9BACT</name>
<evidence type="ECO:0000313" key="7">
    <source>
        <dbReference type="EMBL" id="WRQ88968.1"/>
    </source>
</evidence>
<keyword evidence="2 4" id="KW-0479">Metal-binding</keyword>
<dbReference type="InterPro" id="IPR009056">
    <property type="entry name" value="Cyt_c-like_dom"/>
</dbReference>
<evidence type="ECO:0000256" key="5">
    <source>
        <dbReference type="SAM" id="Phobius"/>
    </source>
</evidence>
<evidence type="ECO:0000256" key="1">
    <source>
        <dbReference type="ARBA" id="ARBA00022617"/>
    </source>
</evidence>
<evidence type="ECO:0000256" key="3">
    <source>
        <dbReference type="ARBA" id="ARBA00023004"/>
    </source>
</evidence>
<dbReference type="InterPro" id="IPR036909">
    <property type="entry name" value="Cyt_c-like_dom_sf"/>
</dbReference>
<feature type="transmembrane region" description="Helical" evidence="5">
    <location>
        <begin position="44"/>
        <end position="64"/>
    </location>
</feature>
<evidence type="ECO:0000313" key="8">
    <source>
        <dbReference type="Proteomes" id="UP000738431"/>
    </source>
</evidence>
<dbReference type="PANTHER" id="PTHR35008">
    <property type="entry name" value="BLL4482 PROTEIN-RELATED"/>
    <property type="match status" value="1"/>
</dbReference>
<dbReference type="Gene3D" id="1.10.760.10">
    <property type="entry name" value="Cytochrome c-like domain"/>
    <property type="match status" value="1"/>
</dbReference>
<evidence type="ECO:0000259" key="6">
    <source>
        <dbReference type="PROSITE" id="PS51007"/>
    </source>
</evidence>
<keyword evidence="5" id="KW-0812">Transmembrane</keyword>